<keyword evidence="2" id="KW-1185">Reference proteome</keyword>
<dbReference type="STRING" id="4846.A0A367IZE5"/>
<sequence>ASKYTAERGSPRTLDLRRHIVKNYVFIDEAGFHSQMMRGRAWSKVDEPAKVKVHIIGCIVAR</sequence>
<reference evidence="1 2" key="1">
    <citation type="journal article" date="2018" name="G3 (Bethesda)">
        <title>Phylogenetic and Phylogenomic Definition of Rhizopus Species.</title>
        <authorList>
            <person name="Gryganskyi A.P."/>
            <person name="Golan J."/>
            <person name="Dolatabadi S."/>
            <person name="Mondo S."/>
            <person name="Robb S."/>
            <person name="Idnurm A."/>
            <person name="Muszewska A."/>
            <person name="Steczkiewicz K."/>
            <person name="Masonjones S."/>
            <person name="Liao H.L."/>
            <person name="Gajdeczka M.T."/>
            <person name="Anike F."/>
            <person name="Vuek A."/>
            <person name="Anishchenko I.M."/>
            <person name="Voigt K."/>
            <person name="de Hoog G.S."/>
            <person name="Smith M.E."/>
            <person name="Heitman J."/>
            <person name="Vilgalys R."/>
            <person name="Stajich J.E."/>
        </authorList>
    </citation>
    <scope>NUCLEOTIDE SEQUENCE [LARGE SCALE GENOMIC DNA]</scope>
    <source>
        <strain evidence="1 2">LSU 92-RS-03</strain>
    </source>
</reference>
<feature type="non-terminal residue" evidence="1">
    <location>
        <position position="1"/>
    </location>
</feature>
<organism evidence="1 2">
    <name type="scientific">Rhizopus stolonifer</name>
    <name type="common">Rhizopus nigricans</name>
    <dbReference type="NCBI Taxonomy" id="4846"/>
    <lineage>
        <taxon>Eukaryota</taxon>
        <taxon>Fungi</taxon>
        <taxon>Fungi incertae sedis</taxon>
        <taxon>Mucoromycota</taxon>
        <taxon>Mucoromycotina</taxon>
        <taxon>Mucoromycetes</taxon>
        <taxon>Mucorales</taxon>
        <taxon>Mucorineae</taxon>
        <taxon>Rhizopodaceae</taxon>
        <taxon>Rhizopus</taxon>
    </lineage>
</organism>
<evidence type="ECO:0000313" key="1">
    <source>
        <dbReference type="EMBL" id="RCH83052.1"/>
    </source>
</evidence>
<accession>A0A367IZE5</accession>
<evidence type="ECO:0008006" key="3">
    <source>
        <dbReference type="Google" id="ProtNLM"/>
    </source>
</evidence>
<dbReference type="OrthoDB" id="2217172at2759"/>
<comment type="caution">
    <text evidence="1">The sequence shown here is derived from an EMBL/GenBank/DDBJ whole genome shotgun (WGS) entry which is preliminary data.</text>
</comment>
<dbReference type="EMBL" id="PJQM01004876">
    <property type="protein sequence ID" value="RCH83052.1"/>
    <property type="molecule type" value="Genomic_DNA"/>
</dbReference>
<dbReference type="Proteomes" id="UP000253551">
    <property type="component" value="Unassembled WGS sequence"/>
</dbReference>
<feature type="non-terminal residue" evidence="1">
    <location>
        <position position="62"/>
    </location>
</feature>
<gene>
    <name evidence="1" type="ORF">CU098_007381</name>
</gene>
<evidence type="ECO:0000313" key="2">
    <source>
        <dbReference type="Proteomes" id="UP000253551"/>
    </source>
</evidence>
<protein>
    <recommendedName>
        <fullName evidence="3">Tc1-like transposase DDE domain-containing protein</fullName>
    </recommendedName>
</protein>
<dbReference type="AlphaFoldDB" id="A0A367IZE5"/>
<proteinExistence type="predicted"/>
<name>A0A367IZE5_RHIST</name>